<accession>A0AAQ0BXI9</accession>
<dbReference type="AlphaFoldDB" id="A0AAQ0BXI9"/>
<dbReference type="Proteomes" id="UP000595220">
    <property type="component" value="Chromosome"/>
</dbReference>
<dbReference type="Gene3D" id="3.30.2030.30">
    <property type="match status" value="1"/>
</dbReference>
<proteinExistence type="predicted"/>
<name>A0AAQ0BXI9_9ACTO</name>
<dbReference type="InterPro" id="IPR032326">
    <property type="entry name" value="DUF4853"/>
</dbReference>
<gene>
    <name evidence="1" type="ORF">I6H42_00155</name>
</gene>
<evidence type="ECO:0000313" key="2">
    <source>
        <dbReference type="Proteomes" id="UP000595220"/>
    </source>
</evidence>
<organism evidence="1 2">
    <name type="scientific">Schaalia meyeri</name>
    <dbReference type="NCBI Taxonomy" id="52773"/>
    <lineage>
        <taxon>Bacteria</taxon>
        <taxon>Bacillati</taxon>
        <taxon>Actinomycetota</taxon>
        <taxon>Actinomycetes</taxon>
        <taxon>Actinomycetales</taxon>
        <taxon>Actinomycetaceae</taxon>
        <taxon>Schaalia</taxon>
    </lineage>
</organism>
<protein>
    <submittedName>
        <fullName evidence="1">DUF4853 domain-containing protein</fullName>
    </submittedName>
</protein>
<reference evidence="1 2" key="1">
    <citation type="submission" date="2020-12" db="EMBL/GenBank/DDBJ databases">
        <title>FDA dAtabase for Regulatory Grade micrObial Sequences (FDA-ARGOS): Supporting development and validation of Infectious Disease Dx tests.</title>
        <authorList>
            <person name="Sproer C."/>
            <person name="Gronow S."/>
            <person name="Severitt S."/>
            <person name="Schroder I."/>
            <person name="Tallon L."/>
            <person name="Sadzewicz L."/>
            <person name="Zhao X."/>
            <person name="Boylan J."/>
            <person name="Ott S."/>
            <person name="Bowen H."/>
            <person name="Vavikolanu K."/>
            <person name="Mehta A."/>
            <person name="Aluvathingal J."/>
            <person name="Nadendla S."/>
            <person name="Lowell S."/>
            <person name="Myers T."/>
            <person name="Yan Y."/>
            <person name="Sichtig H."/>
        </authorList>
    </citation>
    <scope>NUCLEOTIDE SEQUENCE [LARGE SCALE GENOMIC DNA]</scope>
    <source>
        <strain evidence="1 2">FDAARGOS_985</strain>
    </source>
</reference>
<dbReference type="RefSeq" id="WP_083332376.1">
    <property type="nucleotide sequence ID" value="NZ_CP066065.1"/>
</dbReference>
<dbReference type="Pfam" id="PF16145">
    <property type="entry name" value="DUF4853"/>
    <property type="match status" value="1"/>
</dbReference>
<dbReference type="EMBL" id="CP066065">
    <property type="protein sequence ID" value="QQC43898.1"/>
    <property type="molecule type" value="Genomic_DNA"/>
</dbReference>
<evidence type="ECO:0000313" key="1">
    <source>
        <dbReference type="EMBL" id="QQC43898.1"/>
    </source>
</evidence>
<keyword evidence="2" id="KW-1185">Reference proteome</keyword>
<sequence>MKSPDQKVQSVEAFQRNIEPAIVAARNELMTADNFMAYKNIDHIGTYTREGSRIYSFHSRLYFFANMDTDAIRATYNSHLEPLGFKMTEKRWTTEDGIQFVDFSWTNDQYQAVVSSTTIGGEQTAVHYYVLRAPSDGSTDDPKRLIGLPGRVPDWFDPSTPPAGHK</sequence>